<feature type="compositionally biased region" description="Polar residues" evidence="2">
    <location>
        <begin position="299"/>
        <end position="309"/>
    </location>
</feature>
<feature type="compositionally biased region" description="Basic and acidic residues" evidence="2">
    <location>
        <begin position="21"/>
        <end position="33"/>
    </location>
</feature>
<evidence type="ECO:0000256" key="2">
    <source>
        <dbReference type="SAM" id="MobiDB-lite"/>
    </source>
</evidence>
<feature type="compositionally biased region" description="Basic and acidic residues" evidence="2">
    <location>
        <begin position="201"/>
        <end position="225"/>
    </location>
</feature>
<feature type="compositionally biased region" description="Polar residues" evidence="2">
    <location>
        <begin position="254"/>
        <end position="290"/>
    </location>
</feature>
<keyword evidence="1" id="KW-0175">Coiled coil</keyword>
<proteinExistence type="predicted"/>
<feature type="compositionally biased region" description="Basic and acidic residues" evidence="2">
    <location>
        <begin position="94"/>
        <end position="107"/>
    </location>
</feature>
<sequence>MGGWRYPQEYNSLSHTQYVDRPTHDEPAKEGLKGRGTASRANIHSQSPSKATSTSPNPRVSPRTPQNPASRLPTKPTPSAGISPPKRPQIQPREPARVHKSVTRDATKPGMTSGKATPESSRTRTLLPAEPIHVASSSPKSRTPRSDTIAPASSPSAKPSSSVAHISRPRPAPNAGSRSGTEGNARTPGTHNTANAPSKEVQQRRGCRERPRLAEADKSTSDLRPPRTPQNSASHLPSKSTPSASISPPKRPQIQPQESTRIQRSVTKNAANPGMTSGKATPGPSRTRTPLPSEPIRIGSSSPKLRTPQNAKATPSSNPSAAASSSIARPRPTPNAGSRSGIEGNAKTPGTHNTVKAPSKGVQQRRGCKERSRLAEADESTSDLRPPQEAECDGSMEKLESDGVGDVVRGKRPCMLNEMGGAAVQTDELKDENRRLREKIERLKEMAENRRLKEELERLKETLGVGTSSLGSDGVV</sequence>
<feature type="coiled-coil region" evidence="1">
    <location>
        <begin position="426"/>
        <end position="462"/>
    </location>
</feature>
<dbReference type="Proteomes" id="UP001465976">
    <property type="component" value="Unassembled WGS sequence"/>
</dbReference>
<accession>A0ABR3ETF4</accession>
<evidence type="ECO:0000256" key="1">
    <source>
        <dbReference type="SAM" id="Coils"/>
    </source>
</evidence>
<keyword evidence="4" id="KW-1185">Reference proteome</keyword>
<feature type="compositionally biased region" description="Low complexity" evidence="2">
    <location>
        <begin position="310"/>
        <end position="330"/>
    </location>
</feature>
<comment type="caution">
    <text evidence="3">The sequence shown here is derived from an EMBL/GenBank/DDBJ whole genome shotgun (WGS) entry which is preliminary data.</text>
</comment>
<protein>
    <submittedName>
        <fullName evidence="3">Uncharacterized protein</fullName>
    </submittedName>
</protein>
<organism evidence="3 4">
    <name type="scientific">Marasmius crinis-equi</name>
    <dbReference type="NCBI Taxonomy" id="585013"/>
    <lineage>
        <taxon>Eukaryota</taxon>
        <taxon>Fungi</taxon>
        <taxon>Dikarya</taxon>
        <taxon>Basidiomycota</taxon>
        <taxon>Agaricomycotina</taxon>
        <taxon>Agaricomycetes</taxon>
        <taxon>Agaricomycetidae</taxon>
        <taxon>Agaricales</taxon>
        <taxon>Marasmiineae</taxon>
        <taxon>Marasmiaceae</taxon>
        <taxon>Marasmius</taxon>
    </lineage>
</organism>
<feature type="compositionally biased region" description="Basic and acidic residues" evidence="2">
    <location>
        <begin position="367"/>
        <end position="376"/>
    </location>
</feature>
<feature type="compositionally biased region" description="Low complexity" evidence="2">
    <location>
        <begin position="150"/>
        <end position="162"/>
    </location>
</feature>
<evidence type="ECO:0000313" key="3">
    <source>
        <dbReference type="EMBL" id="KAL0566163.1"/>
    </source>
</evidence>
<dbReference type="EMBL" id="JBAHYK010001992">
    <property type="protein sequence ID" value="KAL0566163.1"/>
    <property type="molecule type" value="Genomic_DNA"/>
</dbReference>
<feature type="region of interest" description="Disordered" evidence="2">
    <location>
        <begin position="1"/>
        <end position="406"/>
    </location>
</feature>
<reference evidence="3 4" key="1">
    <citation type="submission" date="2024-02" db="EMBL/GenBank/DDBJ databases">
        <title>A draft genome for the cacao thread blight pathogen Marasmius crinis-equi.</title>
        <authorList>
            <person name="Cohen S.P."/>
            <person name="Baruah I.K."/>
            <person name="Amoako-Attah I."/>
            <person name="Bukari Y."/>
            <person name="Meinhardt L.W."/>
            <person name="Bailey B.A."/>
        </authorList>
    </citation>
    <scope>NUCLEOTIDE SEQUENCE [LARGE SCALE GENOMIC DNA]</scope>
    <source>
        <strain evidence="3 4">GH-76</strain>
    </source>
</reference>
<feature type="compositionally biased region" description="Polar residues" evidence="2">
    <location>
        <begin position="114"/>
        <end position="124"/>
    </location>
</feature>
<name>A0ABR3ETF4_9AGAR</name>
<evidence type="ECO:0000313" key="4">
    <source>
        <dbReference type="Proteomes" id="UP001465976"/>
    </source>
</evidence>
<feature type="compositionally biased region" description="Polar residues" evidence="2">
    <location>
        <begin position="176"/>
        <end position="196"/>
    </location>
</feature>
<gene>
    <name evidence="3" type="ORF">V5O48_015858</name>
</gene>
<feature type="compositionally biased region" description="Polar residues" evidence="2">
    <location>
        <begin position="39"/>
        <end position="69"/>
    </location>
</feature>
<feature type="compositionally biased region" description="Polar residues" evidence="2">
    <location>
        <begin position="229"/>
        <end position="246"/>
    </location>
</feature>